<reference evidence="1" key="3">
    <citation type="submission" date="2018-07" db="EMBL/GenBank/DDBJ databases">
        <title>WGS assembly of Glycine max.</title>
        <authorList>
            <person name="Schmutz J."/>
            <person name="Cannon S."/>
            <person name="Schlueter J."/>
            <person name="Ma J."/>
            <person name="Mitros T."/>
            <person name="Nelson W."/>
            <person name="Hyten D."/>
            <person name="Song Q."/>
            <person name="Thelen J."/>
            <person name="Cheng J."/>
            <person name="Xu D."/>
            <person name="Hellsten U."/>
            <person name="May G."/>
            <person name="Yu Y."/>
            <person name="Sakurai T."/>
            <person name="Umezawa T."/>
            <person name="Bhattacharyya M."/>
            <person name="Sandhu D."/>
            <person name="Valliyodan B."/>
            <person name="Lindquist E."/>
            <person name="Peto M."/>
            <person name="Grant D."/>
            <person name="Shu S."/>
            <person name="Goodstein D."/>
            <person name="Barry K."/>
            <person name="Futrell-Griggs M."/>
            <person name="Abernathy B."/>
            <person name="Du J."/>
            <person name="Tian Z."/>
            <person name="Zhu L."/>
            <person name="Gill N."/>
            <person name="Joshi T."/>
            <person name="Libault M."/>
            <person name="Sethuraman A."/>
            <person name="Zhang X."/>
            <person name="Shinozaki K."/>
            <person name="Nguyen H."/>
            <person name="Wing R."/>
            <person name="Cregan P."/>
            <person name="Specht J."/>
            <person name="Grimwood J."/>
            <person name="Rokhsar D."/>
            <person name="Stacey G."/>
            <person name="Shoemaker R."/>
            <person name="Jackson S."/>
        </authorList>
    </citation>
    <scope>NUCLEOTIDE SEQUENCE</scope>
    <source>
        <tissue evidence="1">Callus</tissue>
    </source>
</reference>
<evidence type="ECO:0000313" key="1">
    <source>
        <dbReference type="EMBL" id="KRH32124.1"/>
    </source>
</evidence>
<dbReference type="Proteomes" id="UP000008827">
    <property type="component" value="Chromosome 10"/>
</dbReference>
<dbReference type="Gramene" id="KRH32124">
    <property type="protein sequence ID" value="KRH32124"/>
    <property type="gene ID" value="GLYMA_10G033400"/>
</dbReference>
<reference evidence="2" key="2">
    <citation type="submission" date="2018-02" db="UniProtKB">
        <authorList>
            <consortium name="EnsemblPlants"/>
        </authorList>
    </citation>
    <scope>IDENTIFICATION</scope>
    <source>
        <strain evidence="2">Williams 82</strain>
    </source>
</reference>
<evidence type="ECO:0000313" key="2">
    <source>
        <dbReference type="EnsemblPlants" id="KRH32124"/>
    </source>
</evidence>
<evidence type="ECO:0000313" key="3">
    <source>
        <dbReference type="Proteomes" id="UP000008827"/>
    </source>
</evidence>
<gene>
    <name evidence="1" type="ORF">GLYMA_10G033400</name>
</gene>
<keyword evidence="3" id="KW-1185">Reference proteome</keyword>
<dbReference type="InParanoid" id="K7LH70"/>
<proteinExistence type="predicted"/>
<dbReference type="EnsemblPlants" id="KRH32124">
    <property type="protein sequence ID" value="KRH32124"/>
    <property type="gene ID" value="GLYMA_10G033400"/>
</dbReference>
<dbReference type="EMBL" id="CM000843">
    <property type="protein sequence ID" value="KRH32124.1"/>
    <property type="molecule type" value="Genomic_DNA"/>
</dbReference>
<reference evidence="1 2" key="1">
    <citation type="journal article" date="2010" name="Nature">
        <title>Genome sequence of the palaeopolyploid soybean.</title>
        <authorList>
            <person name="Schmutz J."/>
            <person name="Cannon S.B."/>
            <person name="Schlueter J."/>
            <person name="Ma J."/>
            <person name="Mitros T."/>
            <person name="Nelson W."/>
            <person name="Hyten D.L."/>
            <person name="Song Q."/>
            <person name="Thelen J.J."/>
            <person name="Cheng J."/>
            <person name="Xu D."/>
            <person name="Hellsten U."/>
            <person name="May G.D."/>
            <person name="Yu Y."/>
            <person name="Sakurai T."/>
            <person name="Umezawa T."/>
            <person name="Bhattacharyya M.K."/>
            <person name="Sandhu D."/>
            <person name="Valliyodan B."/>
            <person name="Lindquist E."/>
            <person name="Peto M."/>
            <person name="Grant D."/>
            <person name="Shu S."/>
            <person name="Goodstein D."/>
            <person name="Barry K."/>
            <person name="Futrell-Griggs M."/>
            <person name="Abernathy B."/>
            <person name="Du J."/>
            <person name="Tian Z."/>
            <person name="Zhu L."/>
            <person name="Gill N."/>
            <person name="Joshi T."/>
            <person name="Libault M."/>
            <person name="Sethuraman A."/>
            <person name="Zhang X.-C."/>
            <person name="Shinozaki K."/>
            <person name="Nguyen H.T."/>
            <person name="Wing R.A."/>
            <person name="Cregan P."/>
            <person name="Specht J."/>
            <person name="Grimwood J."/>
            <person name="Rokhsar D."/>
            <person name="Stacey G."/>
            <person name="Shoemaker R.C."/>
            <person name="Jackson S.A."/>
        </authorList>
    </citation>
    <scope>NUCLEOTIDE SEQUENCE [LARGE SCALE GENOMIC DNA]</scope>
    <source>
        <strain evidence="2">cv. Williams 82</strain>
        <tissue evidence="1">Callus</tissue>
    </source>
</reference>
<name>K7LH70_SOYBN</name>
<dbReference type="HOGENOM" id="CLU_2626819_0_0_1"/>
<accession>K7LH70</accession>
<dbReference type="AlphaFoldDB" id="K7LH70"/>
<sequence>MQNRPRAGFVSQNLICDGDFPALFWASMFSHSPLFWCNQICICGGVFSQLCFGSQHSLSFSSVLVRPDFAFVVVFLIF</sequence>
<protein>
    <submittedName>
        <fullName evidence="1 2">Uncharacterized protein</fullName>
    </submittedName>
</protein>
<organism evidence="1">
    <name type="scientific">Glycine max</name>
    <name type="common">Soybean</name>
    <name type="synonym">Glycine hispida</name>
    <dbReference type="NCBI Taxonomy" id="3847"/>
    <lineage>
        <taxon>Eukaryota</taxon>
        <taxon>Viridiplantae</taxon>
        <taxon>Streptophyta</taxon>
        <taxon>Embryophyta</taxon>
        <taxon>Tracheophyta</taxon>
        <taxon>Spermatophyta</taxon>
        <taxon>Magnoliopsida</taxon>
        <taxon>eudicotyledons</taxon>
        <taxon>Gunneridae</taxon>
        <taxon>Pentapetalae</taxon>
        <taxon>rosids</taxon>
        <taxon>fabids</taxon>
        <taxon>Fabales</taxon>
        <taxon>Fabaceae</taxon>
        <taxon>Papilionoideae</taxon>
        <taxon>50 kb inversion clade</taxon>
        <taxon>NPAAA clade</taxon>
        <taxon>indigoferoid/millettioid clade</taxon>
        <taxon>Phaseoleae</taxon>
        <taxon>Glycine</taxon>
        <taxon>Glycine subgen. Soja</taxon>
    </lineage>
</organism>
<dbReference type="PaxDb" id="3847-GLYMA10G03850.1"/>